<feature type="compositionally biased region" description="Gly residues" evidence="1">
    <location>
        <begin position="736"/>
        <end position="751"/>
    </location>
</feature>
<dbReference type="PANTHER" id="PTHR14905:SF7">
    <property type="entry name" value="VON WILLEBRAND FACTOR A DOMAIN-CONTAINING PROTEIN 7"/>
    <property type="match status" value="1"/>
</dbReference>
<dbReference type="Proteomes" id="UP001172155">
    <property type="component" value="Unassembled WGS sequence"/>
</dbReference>
<dbReference type="PANTHER" id="PTHR14905">
    <property type="entry name" value="NG37"/>
    <property type="match status" value="1"/>
</dbReference>
<proteinExistence type="predicted"/>
<evidence type="ECO:0000256" key="1">
    <source>
        <dbReference type="SAM" id="MobiDB-lite"/>
    </source>
</evidence>
<evidence type="ECO:0000313" key="3">
    <source>
        <dbReference type="EMBL" id="KAK0740273.1"/>
    </source>
</evidence>
<feature type="region of interest" description="Disordered" evidence="1">
    <location>
        <begin position="690"/>
        <end position="843"/>
    </location>
</feature>
<protein>
    <submittedName>
        <fullName evidence="3">Heterokaryon incompatibility protein Het-C-domain-containing protein</fullName>
    </submittedName>
</protein>
<sequence length="843" mass="90480">MAGFRMTGGSMLLVFAIILLVLPGKAAAFGAGNIPSIAQVEGHNWRHGDIEDMLKELLFLHGKKWSSMNVGRVYFGNWLRDYSQAVDVGSLKGVNAATIRILVWVLSFLANGYATEEFEVTEERLGVYRPEEHIDNPLGYADGEDARKYDKRLRGPVDPRELEIDSNTGMKNYIANERGNWATSAGYLRFSFARSIHYGRLYTSGSRGAAGKEEDLCEALRCLGQALHTMEDFSAHSNYCELALLELGFRDVFPHCGSATEINLRGKRVFPLVTGTFGAVDFLHSVIGEATDHFTQSEVDEMNAALQNAQQITANTTSNLGVPASRGLFGSSSGGGNDFISLVSKLPTGGDGFASQARELKAASEAQERENRSRGADNVNHVPGMNPDFDPVKVAKQIYPILEFRDRIVRNINAVITRIPGLESILEKIGESLTAFIFGLLAPFVQPIIKEVSKMLKDGSSTVINSSANSQLEPWTNPRCDNPTHSMLSKDHFTNVLNSCAGQVAATILKYVVPRIVYAWENPGVPIDEVVDDVLRAFHHPAIRDDRVQIQREMFETVRAWTQETKHRRELNQLLSSRSVKEGHNHILPPSMRSSGSRALPGGCGHGDGGHGKPANSLWGKVQTSRDQSTSPRPGGGSRPSSSGYGSPQSPGNNRPPQPQYYAKHDVPAGGYGGAAPQYGGGGGGGGLAASYLQQGGQQPSYSSQSSYGSSSAGGSHQPAYSSQSSYSGQPSSQGGYSGGGAAASYVGGGAPLHSPPPGYGGGGYQQQQPQYGQYPPHQQQEYQQQGYQQQHQQQAPYGGHHQQGSGGSGGGYPGAGHQGGQGHHQQHQQGGYGGYQGGGGYR</sequence>
<feature type="chain" id="PRO_5041370214" evidence="2">
    <location>
        <begin position="29"/>
        <end position="843"/>
    </location>
</feature>
<comment type="caution">
    <text evidence="3">The sequence shown here is derived from an EMBL/GenBank/DDBJ whole genome shotgun (WGS) entry which is preliminary data.</text>
</comment>
<gene>
    <name evidence="3" type="ORF">B0T18DRAFT_482271</name>
</gene>
<dbReference type="InterPro" id="IPR010816">
    <property type="entry name" value="Het-C"/>
</dbReference>
<feature type="signal peptide" evidence="2">
    <location>
        <begin position="1"/>
        <end position="28"/>
    </location>
</feature>
<feature type="region of interest" description="Disordered" evidence="1">
    <location>
        <begin position="358"/>
        <end position="387"/>
    </location>
</feature>
<dbReference type="InterPro" id="IPR052577">
    <property type="entry name" value="VWA7"/>
</dbReference>
<reference evidence="3" key="1">
    <citation type="submission" date="2023-06" db="EMBL/GenBank/DDBJ databases">
        <title>Genome-scale phylogeny and comparative genomics of the fungal order Sordariales.</title>
        <authorList>
            <consortium name="Lawrence Berkeley National Laboratory"/>
            <person name="Hensen N."/>
            <person name="Bonometti L."/>
            <person name="Westerberg I."/>
            <person name="Brannstrom I.O."/>
            <person name="Guillou S."/>
            <person name="Cros-Aarteil S."/>
            <person name="Calhoun S."/>
            <person name="Haridas S."/>
            <person name="Kuo A."/>
            <person name="Mondo S."/>
            <person name="Pangilinan J."/>
            <person name="Riley R."/>
            <person name="LaButti K."/>
            <person name="Andreopoulos B."/>
            <person name="Lipzen A."/>
            <person name="Chen C."/>
            <person name="Yanf M."/>
            <person name="Daum C."/>
            <person name="Ng V."/>
            <person name="Clum A."/>
            <person name="Steindorff A."/>
            <person name="Ohm R."/>
            <person name="Martin F."/>
            <person name="Silar P."/>
            <person name="Natvig D."/>
            <person name="Lalanne C."/>
            <person name="Gautier V."/>
            <person name="Ament-velasquez S.L."/>
            <person name="Kruys A."/>
            <person name="Hutchinson M.I."/>
            <person name="Powell A.J."/>
            <person name="Barry K."/>
            <person name="Miller A.N."/>
            <person name="Grigoriev I.V."/>
            <person name="Debuchy R."/>
            <person name="Gladieux P."/>
            <person name="Thoren M.H."/>
            <person name="Johannesson H."/>
        </authorList>
    </citation>
    <scope>NUCLEOTIDE SEQUENCE</scope>
    <source>
        <strain evidence="3">SMH3187-1</strain>
    </source>
</reference>
<organism evidence="3 4">
    <name type="scientific">Schizothecium vesticola</name>
    <dbReference type="NCBI Taxonomy" id="314040"/>
    <lineage>
        <taxon>Eukaryota</taxon>
        <taxon>Fungi</taxon>
        <taxon>Dikarya</taxon>
        <taxon>Ascomycota</taxon>
        <taxon>Pezizomycotina</taxon>
        <taxon>Sordariomycetes</taxon>
        <taxon>Sordariomycetidae</taxon>
        <taxon>Sordariales</taxon>
        <taxon>Schizotheciaceae</taxon>
        <taxon>Schizothecium</taxon>
    </lineage>
</organism>
<keyword evidence="4" id="KW-1185">Reference proteome</keyword>
<keyword evidence="2" id="KW-0732">Signal</keyword>
<feature type="compositionally biased region" description="Basic and acidic residues" evidence="1">
    <location>
        <begin position="358"/>
        <end position="375"/>
    </location>
</feature>
<feature type="compositionally biased region" description="Gly residues" evidence="1">
    <location>
        <begin position="831"/>
        <end position="843"/>
    </location>
</feature>
<dbReference type="AlphaFoldDB" id="A0AA40EJ43"/>
<feature type="compositionally biased region" description="Low complexity" evidence="1">
    <location>
        <begin position="766"/>
        <end position="804"/>
    </location>
</feature>
<feature type="compositionally biased region" description="Gly residues" evidence="1">
    <location>
        <begin position="805"/>
        <end position="823"/>
    </location>
</feature>
<feature type="compositionally biased region" description="Low complexity" evidence="1">
    <location>
        <begin position="628"/>
        <end position="652"/>
    </location>
</feature>
<dbReference type="EMBL" id="JAUKUD010000006">
    <property type="protein sequence ID" value="KAK0740273.1"/>
    <property type="molecule type" value="Genomic_DNA"/>
</dbReference>
<evidence type="ECO:0000313" key="4">
    <source>
        <dbReference type="Proteomes" id="UP001172155"/>
    </source>
</evidence>
<dbReference type="Pfam" id="PF07217">
    <property type="entry name" value="Het-C"/>
    <property type="match status" value="1"/>
</dbReference>
<name>A0AA40EJ43_9PEZI</name>
<feature type="region of interest" description="Disordered" evidence="1">
    <location>
        <begin position="573"/>
        <end position="675"/>
    </location>
</feature>
<feature type="compositionally biased region" description="Low complexity" evidence="1">
    <location>
        <begin position="690"/>
        <end position="735"/>
    </location>
</feature>
<evidence type="ECO:0000256" key="2">
    <source>
        <dbReference type="SAM" id="SignalP"/>
    </source>
</evidence>
<accession>A0AA40EJ43</accession>